<protein>
    <submittedName>
        <fullName evidence="1">Uncharacterized protein</fullName>
    </submittedName>
</protein>
<proteinExistence type="predicted"/>
<sequence length="179" mass="20612">MPTEPIIESGMTFGPYPDGYCFHIENSTVYQDIRHDGVWMAEFLLLRDTEENQPVMWVVEAKSSSPHPQPRLNFDKFITEIYEKLLNAFYLTLASRLGRYADGQKDLPEPFKNLDLSQTGVRFVLVIHGHREEWLHDIKYALEQTLNPAIKIWACGSNAVVVLNDELARECGLIHADHR</sequence>
<evidence type="ECO:0000313" key="2">
    <source>
        <dbReference type="Proteomes" id="UP000505077"/>
    </source>
</evidence>
<organism evidence="1 2">
    <name type="scientific">Candidatus Desulfovibrio kirbyi</name>
    <dbReference type="NCBI Taxonomy" id="2696086"/>
    <lineage>
        <taxon>Bacteria</taxon>
        <taxon>Pseudomonadati</taxon>
        <taxon>Thermodesulfobacteriota</taxon>
        <taxon>Desulfovibrionia</taxon>
        <taxon>Desulfovibrionales</taxon>
        <taxon>Desulfovibrionaceae</taxon>
        <taxon>Desulfovibrio</taxon>
    </lineage>
</organism>
<reference evidence="1 2" key="1">
    <citation type="journal article" date="2020" name="ISME J.">
        <title>Parallel Reductive Genome Evolution in Desulfovibrio Ectosymbionts Independently Acquired by Trichonympha Protists in the Termite Gut.</title>
        <authorList>
            <person name="Takeuchi M."/>
            <person name="Kuwahara H."/>
            <person name="Murakami T."/>
            <person name="Takahashi K."/>
            <person name="Kajitani R."/>
            <person name="Toyoda A."/>
            <person name="Itoh T."/>
            <person name="Ohkuma M."/>
            <person name="Hongoh Y."/>
        </authorList>
    </citation>
    <scope>NUCLEOTIDE SEQUENCE [LARGE SCALE GENOMIC DNA]</scope>
    <source>
        <strain evidence="1">ZnDsv-02</strain>
    </source>
</reference>
<gene>
    <name evidence="1" type="ORF">ZNDK_0526</name>
</gene>
<dbReference type="EMBL" id="BLLL01000004">
    <property type="protein sequence ID" value="GFH62755.1"/>
    <property type="molecule type" value="Genomic_DNA"/>
</dbReference>
<dbReference type="AlphaFoldDB" id="A0A6L2R5F6"/>
<accession>A0A6L2R5F6</accession>
<evidence type="ECO:0000313" key="1">
    <source>
        <dbReference type="EMBL" id="GFH62755.1"/>
    </source>
</evidence>
<comment type="caution">
    <text evidence="1">The sequence shown here is derived from an EMBL/GenBank/DDBJ whole genome shotgun (WGS) entry which is preliminary data.</text>
</comment>
<dbReference type="Proteomes" id="UP000505077">
    <property type="component" value="Unassembled WGS sequence"/>
</dbReference>
<name>A0A6L2R5F6_9BACT</name>